<evidence type="ECO:0000259" key="3">
    <source>
        <dbReference type="PROSITE" id="PS50144"/>
    </source>
</evidence>
<evidence type="ECO:0000256" key="1">
    <source>
        <dbReference type="ARBA" id="ARBA00023054"/>
    </source>
</evidence>
<dbReference type="FunFam" id="2.60.210.10:FF:000005">
    <property type="entry name" value="Ubiquitin carboxyl-terminal hydrolase 13"/>
    <property type="match status" value="1"/>
</dbReference>
<dbReference type="Proteomes" id="UP000188268">
    <property type="component" value="Unassembled WGS sequence"/>
</dbReference>
<dbReference type="CDD" id="cd00121">
    <property type="entry name" value="MATH"/>
    <property type="match status" value="1"/>
</dbReference>
<dbReference type="OMA" id="NAREADW"/>
<dbReference type="AlphaFoldDB" id="A0A1R3J1D4"/>
<name>A0A1R3J1D4_COCAP</name>
<dbReference type="PANTHER" id="PTHR46236">
    <property type="entry name" value="TRAF-LIKE SUPERFAMILY PROTEIN"/>
    <property type="match status" value="1"/>
</dbReference>
<proteinExistence type="predicted"/>
<dbReference type="Gene3D" id="2.60.210.10">
    <property type="entry name" value="Apoptosis, Tumor Necrosis Factor Receptor Associated Protein 2, Chain A"/>
    <property type="match status" value="1"/>
</dbReference>
<keyword evidence="1 2" id="KW-0175">Coiled coil</keyword>
<feature type="coiled-coil region" evidence="2">
    <location>
        <begin position="345"/>
        <end position="407"/>
    </location>
</feature>
<feature type="domain" description="MATH" evidence="3">
    <location>
        <begin position="10"/>
        <end position="136"/>
    </location>
</feature>
<dbReference type="InterPro" id="IPR002083">
    <property type="entry name" value="MATH/TRAF_dom"/>
</dbReference>
<accession>A0A1R3J1D4</accession>
<gene>
    <name evidence="4" type="ORF">CCACVL1_08300</name>
</gene>
<dbReference type="SUPFAM" id="SSF49599">
    <property type="entry name" value="TRAF domain-like"/>
    <property type="match status" value="1"/>
</dbReference>
<reference evidence="4 5" key="1">
    <citation type="submission" date="2013-09" db="EMBL/GenBank/DDBJ databases">
        <title>Corchorus capsularis genome sequencing.</title>
        <authorList>
            <person name="Alam M."/>
            <person name="Haque M.S."/>
            <person name="Islam M.S."/>
            <person name="Emdad E.M."/>
            <person name="Islam M.M."/>
            <person name="Ahmed B."/>
            <person name="Halim A."/>
            <person name="Hossen Q.M.M."/>
            <person name="Hossain M.Z."/>
            <person name="Ahmed R."/>
            <person name="Khan M.M."/>
            <person name="Islam R."/>
            <person name="Rashid M.M."/>
            <person name="Khan S.A."/>
            <person name="Rahman M.S."/>
            <person name="Alam M."/>
        </authorList>
    </citation>
    <scope>NUCLEOTIDE SEQUENCE [LARGE SCALE GENOMIC DNA]</scope>
    <source>
        <strain evidence="5">cv. CVL-1</strain>
        <tissue evidence="4">Whole seedling</tissue>
    </source>
</reference>
<evidence type="ECO:0000313" key="5">
    <source>
        <dbReference type="Proteomes" id="UP000188268"/>
    </source>
</evidence>
<sequence length="434" mass="48996">MESSSRSRQVTKFRWKIENFSLIETKKHYSDNFFVGGNPWRVLIFPEGNTVEHYLSIYLVVADAATLPSGWTRYARVRFSIINQIKPKSSTYKETSHKLNKKECDWGYTEFLSLSELHDPRKGYLKNDTCLVEVDVSTDESIDLPAPEFIVESDPNEADHGKPALKKQKTAITNPEEEINASALALVLSCLEQLPSNAQPCSSIETIKPKEYPSEEDMDALFTSLESVLASHKVYSSEEVKEAISIIEEALCMAPASATFFEIGKLSTLDKAFKVLSSSDCSSALTVEQKTELLALEKNLKEVPQRVAKATQDKALLSEKESLKLTLTRDLEHSLNFFKQGKAELIQIEQKIASLHEQVDEEEKKKTDILAARAEKFKITNDKKMELEALGKEWPEYEAKAKAAEDELKTVAAEWSRMKDFISSTKESFRKGTD</sequence>
<evidence type="ECO:0000313" key="4">
    <source>
        <dbReference type="EMBL" id="OMO88600.1"/>
    </source>
</evidence>
<dbReference type="InterPro" id="IPR050804">
    <property type="entry name" value="MCC"/>
</dbReference>
<dbReference type="STRING" id="210143.A0A1R3J1D4"/>
<dbReference type="EMBL" id="AWWV01008963">
    <property type="protein sequence ID" value="OMO88600.1"/>
    <property type="molecule type" value="Genomic_DNA"/>
</dbReference>
<dbReference type="PANTHER" id="PTHR46236:SF35">
    <property type="entry name" value="MATH DOMAIN-CONTAINING PROTEIN"/>
    <property type="match status" value="1"/>
</dbReference>
<dbReference type="SMART" id="SM00061">
    <property type="entry name" value="MATH"/>
    <property type="match status" value="1"/>
</dbReference>
<organism evidence="4 5">
    <name type="scientific">Corchorus capsularis</name>
    <name type="common">Jute</name>
    <dbReference type="NCBI Taxonomy" id="210143"/>
    <lineage>
        <taxon>Eukaryota</taxon>
        <taxon>Viridiplantae</taxon>
        <taxon>Streptophyta</taxon>
        <taxon>Embryophyta</taxon>
        <taxon>Tracheophyta</taxon>
        <taxon>Spermatophyta</taxon>
        <taxon>Magnoliopsida</taxon>
        <taxon>eudicotyledons</taxon>
        <taxon>Gunneridae</taxon>
        <taxon>Pentapetalae</taxon>
        <taxon>rosids</taxon>
        <taxon>malvids</taxon>
        <taxon>Malvales</taxon>
        <taxon>Malvaceae</taxon>
        <taxon>Grewioideae</taxon>
        <taxon>Apeibeae</taxon>
        <taxon>Corchorus</taxon>
    </lineage>
</organism>
<dbReference type="PROSITE" id="PS50144">
    <property type="entry name" value="MATH"/>
    <property type="match status" value="1"/>
</dbReference>
<comment type="caution">
    <text evidence="4">The sequence shown here is derived from an EMBL/GenBank/DDBJ whole genome shotgun (WGS) entry which is preliminary data.</text>
</comment>
<dbReference type="Pfam" id="PF22486">
    <property type="entry name" value="MATH_2"/>
    <property type="match status" value="1"/>
</dbReference>
<dbReference type="OrthoDB" id="974022at2759"/>
<protein>
    <submittedName>
        <fullName evidence="4">TRAF-like family protein</fullName>
    </submittedName>
</protein>
<dbReference type="Gramene" id="OMO88600">
    <property type="protein sequence ID" value="OMO88600"/>
    <property type="gene ID" value="CCACVL1_08300"/>
</dbReference>
<keyword evidence="5" id="KW-1185">Reference proteome</keyword>
<dbReference type="InterPro" id="IPR008974">
    <property type="entry name" value="TRAF-like"/>
</dbReference>
<evidence type="ECO:0000256" key="2">
    <source>
        <dbReference type="SAM" id="Coils"/>
    </source>
</evidence>